<comment type="similarity">
    <text evidence="3">In the N-terminal section; belongs to the NADH:flavin oxidoreductase/NADH oxidase family.</text>
</comment>
<dbReference type="PANTHER" id="PTHR42917">
    <property type="entry name" value="2,4-DIENOYL-COA REDUCTASE"/>
    <property type="match status" value="1"/>
</dbReference>
<keyword evidence="9" id="KW-0411">Iron-sulfur</keyword>
<evidence type="ECO:0000259" key="10">
    <source>
        <dbReference type="Pfam" id="PF00724"/>
    </source>
</evidence>
<dbReference type="Pfam" id="PF07992">
    <property type="entry name" value="Pyr_redox_2"/>
    <property type="match status" value="1"/>
</dbReference>
<dbReference type="InterPro" id="IPR023753">
    <property type="entry name" value="FAD/NAD-binding_dom"/>
</dbReference>
<evidence type="ECO:0000256" key="8">
    <source>
        <dbReference type="ARBA" id="ARBA00023004"/>
    </source>
</evidence>
<dbReference type="FunFam" id="3.20.20.70:FF:000082">
    <property type="entry name" value="NADPH-dependent 2,4-dienoyl-CoA reductase"/>
    <property type="match status" value="1"/>
</dbReference>
<protein>
    <submittedName>
        <fullName evidence="12">2,4-dienoyl-CoA reductase</fullName>
        <ecNumber evidence="12">1.3.1.34</ecNumber>
    </submittedName>
</protein>
<dbReference type="EMBL" id="CP000267">
    <property type="protein sequence ID" value="ABD69617.1"/>
    <property type="molecule type" value="Genomic_DNA"/>
</dbReference>
<dbReference type="GO" id="GO:0010181">
    <property type="term" value="F:FMN binding"/>
    <property type="evidence" value="ECO:0007669"/>
    <property type="project" value="InterPro"/>
</dbReference>
<dbReference type="Gene3D" id="3.20.20.70">
    <property type="entry name" value="Aldolase class I"/>
    <property type="match status" value="1"/>
</dbReference>
<evidence type="ECO:0000256" key="1">
    <source>
        <dbReference type="ARBA" id="ARBA00001917"/>
    </source>
</evidence>
<evidence type="ECO:0000259" key="11">
    <source>
        <dbReference type="Pfam" id="PF07992"/>
    </source>
</evidence>
<name>Q21X86_ALBFT</name>
<dbReference type="SUPFAM" id="SSF51971">
    <property type="entry name" value="Nucleotide-binding domain"/>
    <property type="match status" value="1"/>
</dbReference>
<dbReference type="InterPro" id="IPR013785">
    <property type="entry name" value="Aldolase_TIM"/>
</dbReference>
<dbReference type="eggNOG" id="COG1902">
    <property type="taxonomic scope" value="Bacteria"/>
</dbReference>
<dbReference type="PRINTS" id="PR00368">
    <property type="entry name" value="FADPNR"/>
</dbReference>
<keyword evidence="6" id="KW-0479">Metal-binding</keyword>
<dbReference type="Gene3D" id="3.40.50.720">
    <property type="entry name" value="NAD(P)-binding Rossmann-like Domain"/>
    <property type="match status" value="1"/>
</dbReference>
<dbReference type="FunFam" id="3.50.50.60:FF:000113">
    <property type="entry name" value="NADPH-dependent 2,4-dienoyl-CoA reductase"/>
    <property type="match status" value="1"/>
</dbReference>
<dbReference type="GO" id="GO:0033543">
    <property type="term" value="P:fatty acid beta-oxidation, unsaturated, even number, reductase/isomerase pathway"/>
    <property type="evidence" value="ECO:0007669"/>
    <property type="project" value="TreeGrafter"/>
</dbReference>
<comment type="cofactor">
    <cofactor evidence="2">
        <name>[4Fe-4S] cluster</name>
        <dbReference type="ChEBI" id="CHEBI:49883"/>
    </cofactor>
</comment>
<keyword evidence="5" id="KW-0288">FMN</keyword>
<dbReference type="GO" id="GO:0046872">
    <property type="term" value="F:metal ion binding"/>
    <property type="evidence" value="ECO:0007669"/>
    <property type="project" value="UniProtKB-KW"/>
</dbReference>
<feature type="domain" description="FAD/NAD(P)-binding" evidence="11">
    <location>
        <begin position="377"/>
        <end position="643"/>
    </location>
</feature>
<evidence type="ECO:0000313" key="13">
    <source>
        <dbReference type="Proteomes" id="UP000008332"/>
    </source>
</evidence>
<keyword evidence="7 12" id="KW-0560">Oxidoreductase</keyword>
<organism evidence="12 13">
    <name type="scientific">Albidiferax ferrireducens (strain ATCC BAA-621 / DSM 15236 / T118)</name>
    <name type="common">Rhodoferax ferrireducens</name>
    <dbReference type="NCBI Taxonomy" id="338969"/>
    <lineage>
        <taxon>Bacteria</taxon>
        <taxon>Pseudomonadati</taxon>
        <taxon>Pseudomonadota</taxon>
        <taxon>Betaproteobacteria</taxon>
        <taxon>Burkholderiales</taxon>
        <taxon>Comamonadaceae</taxon>
        <taxon>Rhodoferax</taxon>
    </lineage>
</organism>
<dbReference type="STRING" id="338969.Rfer_1891"/>
<sequence length="832" mass="89064">MSTYPHLLSPLDLGFTTLPNRVLMGSMHVGLEEAKDGFARMAAFYAERAAGGVGLIVTGGIAPNDRARPMPGGARLTTEEEAAKHKVVTQAVHDAGGKIAMQILHFGRYAYHPDLVAPSALQAPINPFRPNPLSTDEVVQTIDDFVRCAALAQSAGYDGVEIMGSEGYLLNEFVAARTNQRDDEWGGSYENRIRFPLEIVRRTRERVGKNFIIIYRLSMLDLVEGGSTLDEVVQLAQAIEAAGATIINTGVGWHEARIPTIATKVPRAAWAWVTKKLMGKVGIPLVATNRINTPDVAEQLLADGFCNMVSMARPFLADPLFVRKAEQGKADEINTCIGCNQACLDHTFGGKITSCLVNPRACHETLLNIVPAKTRGSIAVVGAGPAGLAFAITAAQRGFEVTLFDAASEIGGQFNIAKQVPGKEEFVETLRFFGRQIELTGVKLKLNARVSAQELLKGGYTHIVLATGVTPRTPAIEGIDHPKVVGYLDVLRDKCAVGHTVALIGAGGIGFDVAEFLLHSGTSPSLDPTKFFAEWGVDTNYSTRGGLTAPHIEKSPRKVYLLQRKTSKVGDGLGKTTGWIHRTSLKNRQVEMLAGVTYRKVDDAGLHITVDEREMTIPADTVVICAGQDPQRELQAALAAAGCSVHLIGGADKAAELDAKRAIKQGTELAVALEGAGTGADTAPAAKQQQGVQPAVAASLKKWHTMVAQGDVSELSSILHPKAVFRSPMAHTPYASAQAVQLILGTVVKVFEDFSYHRELASADGLSVVLEFSARVGDKALKGIDLIQFDAEGKIVDFEVMVRPMSGLQALGDEMGKRLAPYLSAYKAAKTQ</sequence>
<dbReference type="InterPro" id="IPR051793">
    <property type="entry name" value="NADH:flavin_oxidoreductase"/>
</dbReference>
<evidence type="ECO:0000256" key="4">
    <source>
        <dbReference type="ARBA" id="ARBA00022630"/>
    </source>
</evidence>
<dbReference type="GO" id="GO:0051536">
    <property type="term" value="F:iron-sulfur cluster binding"/>
    <property type="evidence" value="ECO:0007669"/>
    <property type="project" value="UniProtKB-KW"/>
</dbReference>
<dbReference type="KEGG" id="rfr:Rfer_1891"/>
<keyword evidence="8" id="KW-0408">Iron</keyword>
<comment type="cofactor">
    <cofactor evidence="1">
        <name>FMN</name>
        <dbReference type="ChEBI" id="CHEBI:58210"/>
    </cofactor>
</comment>
<dbReference type="Gene3D" id="3.10.450.50">
    <property type="match status" value="1"/>
</dbReference>
<dbReference type="Pfam" id="PF00724">
    <property type="entry name" value="Oxidored_FMN"/>
    <property type="match status" value="1"/>
</dbReference>
<proteinExistence type="inferred from homology"/>
<dbReference type="InterPro" id="IPR001155">
    <property type="entry name" value="OxRdtase_FMN_N"/>
</dbReference>
<evidence type="ECO:0000256" key="5">
    <source>
        <dbReference type="ARBA" id="ARBA00022643"/>
    </source>
</evidence>
<dbReference type="CDD" id="cd02930">
    <property type="entry name" value="DCR_FMN"/>
    <property type="match status" value="1"/>
</dbReference>
<evidence type="ECO:0000256" key="3">
    <source>
        <dbReference type="ARBA" id="ARBA00011048"/>
    </source>
</evidence>
<dbReference type="HOGENOM" id="CLU_012153_1_1_4"/>
<keyword evidence="4" id="KW-0285">Flavoprotein</keyword>
<dbReference type="PANTHER" id="PTHR42917:SF2">
    <property type="entry name" value="2,4-DIENOYL-COA REDUCTASE [(2E)-ENOYL-COA-PRODUCING]"/>
    <property type="match status" value="1"/>
</dbReference>
<dbReference type="Gene3D" id="3.50.50.60">
    <property type="entry name" value="FAD/NAD(P)-binding domain"/>
    <property type="match status" value="1"/>
</dbReference>
<dbReference type="PRINTS" id="PR00411">
    <property type="entry name" value="PNDRDTASEI"/>
</dbReference>
<dbReference type="OrthoDB" id="8985337at2"/>
<dbReference type="SUPFAM" id="SSF51905">
    <property type="entry name" value="FAD/NAD(P)-binding domain"/>
    <property type="match status" value="1"/>
</dbReference>
<evidence type="ECO:0000313" key="12">
    <source>
        <dbReference type="EMBL" id="ABD69617.1"/>
    </source>
</evidence>
<dbReference type="GO" id="GO:0008670">
    <property type="term" value="F:2,4-dienoyl-CoA reductase (NADPH) activity"/>
    <property type="evidence" value="ECO:0007669"/>
    <property type="project" value="UniProtKB-EC"/>
</dbReference>
<dbReference type="SUPFAM" id="SSF54427">
    <property type="entry name" value="NTF2-like"/>
    <property type="match status" value="1"/>
</dbReference>
<dbReference type="InterPro" id="IPR032710">
    <property type="entry name" value="NTF2-like_dom_sf"/>
</dbReference>
<accession>Q21X86</accession>
<keyword evidence="13" id="KW-1185">Reference proteome</keyword>
<dbReference type="EC" id="1.3.1.34" evidence="12"/>
<evidence type="ECO:0000256" key="9">
    <source>
        <dbReference type="ARBA" id="ARBA00023014"/>
    </source>
</evidence>
<evidence type="ECO:0000256" key="7">
    <source>
        <dbReference type="ARBA" id="ARBA00023002"/>
    </source>
</evidence>
<dbReference type="Proteomes" id="UP000008332">
    <property type="component" value="Chromosome"/>
</dbReference>
<dbReference type="SUPFAM" id="SSF51395">
    <property type="entry name" value="FMN-linked oxidoreductases"/>
    <property type="match status" value="1"/>
</dbReference>
<gene>
    <name evidence="12" type="ordered locus">Rfer_1891</name>
</gene>
<evidence type="ECO:0000256" key="6">
    <source>
        <dbReference type="ARBA" id="ARBA00022723"/>
    </source>
</evidence>
<dbReference type="eggNOG" id="COG0446">
    <property type="taxonomic scope" value="Bacteria"/>
</dbReference>
<dbReference type="InterPro" id="IPR036188">
    <property type="entry name" value="FAD/NAD-bd_sf"/>
</dbReference>
<feature type="domain" description="NADH:flavin oxidoreductase/NADH oxidase N-terminal" evidence="10">
    <location>
        <begin position="7"/>
        <end position="332"/>
    </location>
</feature>
<dbReference type="AlphaFoldDB" id="Q21X86"/>
<evidence type="ECO:0000256" key="2">
    <source>
        <dbReference type="ARBA" id="ARBA00001966"/>
    </source>
</evidence>
<reference evidence="13" key="1">
    <citation type="submission" date="2006-02" db="EMBL/GenBank/DDBJ databases">
        <title>Complete sequence of chromosome of Rhodoferax ferrireducens DSM 15236.</title>
        <authorList>
            <person name="Copeland A."/>
            <person name="Lucas S."/>
            <person name="Lapidus A."/>
            <person name="Barry K."/>
            <person name="Detter J.C."/>
            <person name="Glavina del Rio T."/>
            <person name="Hammon N."/>
            <person name="Israni S."/>
            <person name="Pitluck S."/>
            <person name="Brettin T."/>
            <person name="Bruce D."/>
            <person name="Han C."/>
            <person name="Tapia R."/>
            <person name="Gilna P."/>
            <person name="Kiss H."/>
            <person name="Schmutz J."/>
            <person name="Larimer F."/>
            <person name="Land M."/>
            <person name="Kyrpides N."/>
            <person name="Ivanova N."/>
            <person name="Richardson P."/>
        </authorList>
    </citation>
    <scope>NUCLEOTIDE SEQUENCE [LARGE SCALE GENOMIC DNA]</scope>
    <source>
        <strain evidence="13">ATCC BAA-621 / DSM 15236 / T118</strain>
    </source>
</reference>